<evidence type="ECO:0000313" key="3">
    <source>
        <dbReference type="Proteomes" id="UP001292094"/>
    </source>
</evidence>
<evidence type="ECO:0000313" key="2">
    <source>
        <dbReference type="EMBL" id="KAK4301509.1"/>
    </source>
</evidence>
<keyword evidence="1" id="KW-1133">Transmembrane helix</keyword>
<accession>A0AAE1P3S6</accession>
<sequence>MASKVEPYKLLVVYHRGRYWALSPPLLFLIFINYLRANLTCNYMIFADDLKLHIQFSMKSPDQLFQDLQTNIDTLSTTTSSWGLMFAPNKCVHLRFRCGQEVDDHISDITRVSSHQEVDDHINYHFDGSDINQSVLSQRPRCDCQQKVDVSSTYKEYAK</sequence>
<gene>
    <name evidence="2" type="ORF">Pmani_026287</name>
</gene>
<evidence type="ECO:0008006" key="4">
    <source>
        <dbReference type="Google" id="ProtNLM"/>
    </source>
</evidence>
<dbReference type="AlphaFoldDB" id="A0AAE1P3S6"/>
<keyword evidence="1" id="KW-0812">Transmembrane</keyword>
<keyword evidence="1" id="KW-0472">Membrane</keyword>
<name>A0AAE1P3S6_9EUCA</name>
<organism evidence="2 3">
    <name type="scientific">Petrolisthes manimaculis</name>
    <dbReference type="NCBI Taxonomy" id="1843537"/>
    <lineage>
        <taxon>Eukaryota</taxon>
        <taxon>Metazoa</taxon>
        <taxon>Ecdysozoa</taxon>
        <taxon>Arthropoda</taxon>
        <taxon>Crustacea</taxon>
        <taxon>Multicrustacea</taxon>
        <taxon>Malacostraca</taxon>
        <taxon>Eumalacostraca</taxon>
        <taxon>Eucarida</taxon>
        <taxon>Decapoda</taxon>
        <taxon>Pleocyemata</taxon>
        <taxon>Anomura</taxon>
        <taxon>Galatheoidea</taxon>
        <taxon>Porcellanidae</taxon>
        <taxon>Petrolisthes</taxon>
    </lineage>
</organism>
<feature type="transmembrane region" description="Helical" evidence="1">
    <location>
        <begin position="17"/>
        <end position="35"/>
    </location>
</feature>
<proteinExistence type="predicted"/>
<dbReference type="Proteomes" id="UP001292094">
    <property type="component" value="Unassembled WGS sequence"/>
</dbReference>
<keyword evidence="3" id="KW-1185">Reference proteome</keyword>
<dbReference type="EMBL" id="JAWZYT010002861">
    <property type="protein sequence ID" value="KAK4301509.1"/>
    <property type="molecule type" value="Genomic_DNA"/>
</dbReference>
<comment type="caution">
    <text evidence="2">The sequence shown here is derived from an EMBL/GenBank/DDBJ whole genome shotgun (WGS) entry which is preliminary data.</text>
</comment>
<protein>
    <recommendedName>
        <fullName evidence="4">Reverse transcriptase domain-containing protein</fullName>
    </recommendedName>
</protein>
<reference evidence="2" key="1">
    <citation type="submission" date="2023-11" db="EMBL/GenBank/DDBJ databases">
        <title>Genome assemblies of two species of porcelain crab, Petrolisthes cinctipes and Petrolisthes manimaculis (Anomura: Porcellanidae).</title>
        <authorList>
            <person name="Angst P."/>
        </authorList>
    </citation>
    <scope>NUCLEOTIDE SEQUENCE</scope>
    <source>
        <strain evidence="2">PB745_02</strain>
        <tissue evidence="2">Gill</tissue>
    </source>
</reference>
<evidence type="ECO:0000256" key="1">
    <source>
        <dbReference type="SAM" id="Phobius"/>
    </source>
</evidence>